<feature type="domain" description="Acyl-CoA dehydrogenase/oxidase C-terminal" evidence="7">
    <location>
        <begin position="167"/>
        <end position="334"/>
    </location>
</feature>
<dbReference type="OrthoDB" id="4607453at2"/>
<evidence type="ECO:0000256" key="2">
    <source>
        <dbReference type="ARBA" id="ARBA00009347"/>
    </source>
</evidence>
<keyword evidence="4" id="KW-0274">FAD</keyword>
<dbReference type="InterPro" id="IPR036250">
    <property type="entry name" value="AcylCo_DH-like_C"/>
</dbReference>
<keyword evidence="5" id="KW-0560">Oxidoreductase</keyword>
<feature type="region of interest" description="Disordered" evidence="6">
    <location>
        <begin position="336"/>
        <end position="397"/>
    </location>
</feature>
<dbReference type="AlphaFoldDB" id="A0A2T0K480"/>
<dbReference type="PANTHER" id="PTHR43884:SF20">
    <property type="entry name" value="ACYL-COA DEHYDROGENASE FADE28"/>
    <property type="match status" value="1"/>
</dbReference>
<proteinExistence type="inferred from homology"/>
<feature type="domain" description="Acyl-CoA dehydrogenase/oxidase N-terminal" evidence="8">
    <location>
        <begin position="17"/>
        <end position="73"/>
    </location>
</feature>
<dbReference type="InterPro" id="IPR009075">
    <property type="entry name" value="AcylCo_DH/oxidase_C"/>
</dbReference>
<name>A0A2T0K480_9ACTN</name>
<evidence type="ECO:0000256" key="6">
    <source>
        <dbReference type="SAM" id="MobiDB-lite"/>
    </source>
</evidence>
<dbReference type="InterPro" id="IPR009100">
    <property type="entry name" value="AcylCoA_DH/oxidase_NM_dom_sf"/>
</dbReference>
<dbReference type="Gene3D" id="1.20.140.10">
    <property type="entry name" value="Butyryl-CoA Dehydrogenase, subunit A, domain 3"/>
    <property type="match status" value="1"/>
</dbReference>
<dbReference type="SUPFAM" id="SSF47203">
    <property type="entry name" value="Acyl-CoA dehydrogenase C-terminal domain-like"/>
    <property type="match status" value="1"/>
</dbReference>
<evidence type="ECO:0000256" key="5">
    <source>
        <dbReference type="ARBA" id="ARBA00023002"/>
    </source>
</evidence>
<protein>
    <recommendedName>
        <fullName evidence="11">Alkylation response protein AidB-like acyl-CoA dehydrogenase</fullName>
    </recommendedName>
</protein>
<sequence length="397" mass="40611">MRLGPSEEQRRFAQVLHEMLTGNESAPMRRLWAALGDVGVTGLTVPERYGGLGAGADDLVVACEQLGRHAVAGPVAESIAAAPALLPGDVRRLPGLVTGRLIASLAAAPWLPYALDGDAVDLLLLVDGDTVHLGRAGEVHRSMDPARRLVAVQRGALVGTGRPVGRALDLGVLACSAQLLGAGRALLDMSVEHARTRTQFGRPIGAFQAVRHRLADVSVALDFARPLLYAAAVALNETGGSAAVTLDETGGSAAVTLDRASGIPAADVDAGRDVSAAKVACGRAALLAARTALQVHGAIGYTAEHRLGRYLTLVRALHLSWGTPDQHRRRVLAAISGGPDGPIGVREAPQAGATAGDPTPQPVSGLGAASDADVASESRGGLQSAGAGVARTEEERS</sequence>
<evidence type="ECO:0000256" key="1">
    <source>
        <dbReference type="ARBA" id="ARBA00001974"/>
    </source>
</evidence>
<evidence type="ECO:0000256" key="3">
    <source>
        <dbReference type="ARBA" id="ARBA00022630"/>
    </source>
</evidence>
<keyword evidence="10" id="KW-1185">Reference proteome</keyword>
<dbReference type="Pfam" id="PF02771">
    <property type="entry name" value="Acyl-CoA_dh_N"/>
    <property type="match status" value="1"/>
</dbReference>
<dbReference type="InterPro" id="IPR013786">
    <property type="entry name" value="AcylCoA_DH/ox_N"/>
</dbReference>
<comment type="cofactor">
    <cofactor evidence="1">
        <name>FAD</name>
        <dbReference type="ChEBI" id="CHEBI:57692"/>
    </cofactor>
</comment>
<gene>
    <name evidence="9" type="ORF">CLV67_115186</name>
</gene>
<comment type="similarity">
    <text evidence="2">Belongs to the acyl-CoA dehydrogenase family.</text>
</comment>
<dbReference type="GO" id="GO:0003995">
    <property type="term" value="F:acyl-CoA dehydrogenase activity"/>
    <property type="evidence" value="ECO:0007669"/>
    <property type="project" value="TreeGrafter"/>
</dbReference>
<dbReference type="SUPFAM" id="SSF56645">
    <property type="entry name" value="Acyl-CoA dehydrogenase NM domain-like"/>
    <property type="match status" value="1"/>
</dbReference>
<dbReference type="Pfam" id="PF00441">
    <property type="entry name" value="Acyl-CoA_dh_1"/>
    <property type="match status" value="1"/>
</dbReference>
<dbReference type="EMBL" id="PVMZ01000015">
    <property type="protein sequence ID" value="PRX17683.1"/>
    <property type="molecule type" value="Genomic_DNA"/>
</dbReference>
<evidence type="ECO:0000259" key="7">
    <source>
        <dbReference type="Pfam" id="PF00441"/>
    </source>
</evidence>
<comment type="caution">
    <text evidence="9">The sequence shown here is derived from an EMBL/GenBank/DDBJ whole genome shotgun (WGS) entry which is preliminary data.</text>
</comment>
<keyword evidence="3" id="KW-0285">Flavoprotein</keyword>
<evidence type="ECO:0000259" key="8">
    <source>
        <dbReference type="Pfam" id="PF02771"/>
    </source>
</evidence>
<evidence type="ECO:0000313" key="10">
    <source>
        <dbReference type="Proteomes" id="UP000239415"/>
    </source>
</evidence>
<dbReference type="Proteomes" id="UP000239415">
    <property type="component" value="Unassembled WGS sequence"/>
</dbReference>
<accession>A0A2T0K480</accession>
<dbReference type="GO" id="GO:0050660">
    <property type="term" value="F:flavin adenine dinucleotide binding"/>
    <property type="evidence" value="ECO:0007669"/>
    <property type="project" value="InterPro"/>
</dbReference>
<evidence type="ECO:0000256" key="4">
    <source>
        <dbReference type="ARBA" id="ARBA00022827"/>
    </source>
</evidence>
<dbReference type="InterPro" id="IPR037069">
    <property type="entry name" value="AcylCoA_DH/ox_N_sf"/>
</dbReference>
<evidence type="ECO:0000313" key="9">
    <source>
        <dbReference type="EMBL" id="PRX17683.1"/>
    </source>
</evidence>
<dbReference type="Gene3D" id="1.10.540.10">
    <property type="entry name" value="Acyl-CoA dehydrogenase/oxidase, N-terminal domain"/>
    <property type="match status" value="1"/>
</dbReference>
<evidence type="ECO:0008006" key="11">
    <source>
        <dbReference type="Google" id="ProtNLM"/>
    </source>
</evidence>
<reference evidence="9 10" key="1">
    <citation type="submission" date="2018-03" db="EMBL/GenBank/DDBJ databases">
        <title>Genomic Encyclopedia of Archaeal and Bacterial Type Strains, Phase II (KMG-II): from individual species to whole genera.</title>
        <authorList>
            <person name="Goeker M."/>
        </authorList>
    </citation>
    <scope>NUCLEOTIDE SEQUENCE [LARGE SCALE GENOMIC DNA]</scope>
    <source>
        <strain evidence="9 10">DSM 43146</strain>
    </source>
</reference>
<organism evidence="9 10">
    <name type="scientific">Actinoplanes italicus</name>
    <dbReference type="NCBI Taxonomy" id="113567"/>
    <lineage>
        <taxon>Bacteria</taxon>
        <taxon>Bacillati</taxon>
        <taxon>Actinomycetota</taxon>
        <taxon>Actinomycetes</taxon>
        <taxon>Micromonosporales</taxon>
        <taxon>Micromonosporaceae</taxon>
        <taxon>Actinoplanes</taxon>
    </lineage>
</organism>
<dbReference type="PANTHER" id="PTHR43884">
    <property type="entry name" value="ACYL-COA DEHYDROGENASE"/>
    <property type="match status" value="1"/>
</dbReference>